<reference evidence="1" key="1">
    <citation type="journal article" date="2015" name="PLoS ONE">
        <title>An Insight into the Sialome of the Lone Star Tick, Amblyomma americanum, with a Glimpse on Its Time Dependent Gene Expression.</title>
        <authorList>
            <person name="Karim S."/>
            <person name="Ribeiro J.M."/>
        </authorList>
    </citation>
    <scope>NUCLEOTIDE SEQUENCE</scope>
    <source>
        <tissue evidence="1">Salivary gland</tissue>
    </source>
</reference>
<protein>
    <submittedName>
        <fullName evidence="1">Putative secreted protein</fullName>
    </submittedName>
</protein>
<dbReference type="AlphaFoldDB" id="A0A0C9RX46"/>
<name>A0A0C9RX46_AMBAM</name>
<proteinExistence type="evidence at transcript level"/>
<sequence>MSAFVAVFLHAHLPEESLAFTVHSQCMCIHKKKKLRCMLAFRLSESCFVLSLGYATRSSLWFGALTQTDHCSTLHVYSATSFWCWQCEVRLTAPFSLTGFIFFPSFLRWKCRKRAALPRITRMQRLVACAADIIEQCRNSRSLFVAS</sequence>
<dbReference type="EMBL" id="GBZX01000539">
    <property type="protein sequence ID" value="JAG92201.1"/>
    <property type="molecule type" value="mRNA"/>
</dbReference>
<accession>A0A0C9RX46</accession>
<organism evidence="1">
    <name type="scientific">Amblyomma americanum</name>
    <name type="common">Lone star tick</name>
    <dbReference type="NCBI Taxonomy" id="6943"/>
    <lineage>
        <taxon>Eukaryota</taxon>
        <taxon>Metazoa</taxon>
        <taxon>Ecdysozoa</taxon>
        <taxon>Arthropoda</taxon>
        <taxon>Chelicerata</taxon>
        <taxon>Arachnida</taxon>
        <taxon>Acari</taxon>
        <taxon>Parasitiformes</taxon>
        <taxon>Ixodida</taxon>
        <taxon>Ixodoidea</taxon>
        <taxon>Ixodidae</taxon>
        <taxon>Amblyomminae</taxon>
        <taxon>Amblyomma</taxon>
    </lineage>
</organism>
<evidence type="ECO:0000313" key="1">
    <source>
        <dbReference type="EMBL" id="JAG92201.1"/>
    </source>
</evidence>